<evidence type="ECO:0000256" key="5">
    <source>
        <dbReference type="ARBA" id="ARBA00023136"/>
    </source>
</evidence>
<feature type="domain" description="ABC3 transporter permease C-terminal" evidence="7">
    <location>
        <begin position="60"/>
        <end position="175"/>
    </location>
</feature>
<accession>A0ABT5VDF1</accession>
<keyword evidence="6" id="KW-0813">Transport</keyword>
<feature type="transmembrane region" description="Helical" evidence="6">
    <location>
        <begin position="110"/>
        <end position="136"/>
    </location>
</feature>
<feature type="transmembrane region" description="Helical" evidence="6">
    <location>
        <begin position="285"/>
        <end position="307"/>
    </location>
</feature>
<dbReference type="PANTHER" id="PTHR46795:SF3">
    <property type="entry name" value="ABC TRANSPORTER PERMEASE"/>
    <property type="match status" value="1"/>
</dbReference>
<name>A0ABT5VDF1_9BACI</name>
<dbReference type="InterPro" id="IPR003838">
    <property type="entry name" value="ABC3_permease_C"/>
</dbReference>
<sequence length="649" mass="73016">MNLYTLALRNIKLNSKKYLMYFFSLSFSVFTTYTFIALIHNETVRNAFTYSDRYQALLLSFGVIIMVFVLFFLISSNTSFIKARKKEISTYSLFGMTDVKIGKLLFIETMMVGIATLAVGIGTGIFFSKLVAMVLLDLSLASYTGHISFAIDPMSIFITIVVFLVIFSIMGLSGFRIIHQFELVDLFKAEKKSEGVAKGSYGLLIFSFLVVGLGYYLAAINDANQVVTYAFLIITLVVVGTYLFFWGGLPKVFSLIKRDQTLYYKGARLISTASFSHQMTTISSLMATIAVLSAVATTAIATGYTLYSNIEENTYEIIGYDMYFYGGEEGLLEQVNASFNEHDATVIDAYSVEMFQTAPKMQNVFDESRTYITSEDNYFRVYSETEFNQLILLSQTRLQPLNVKEGTVTYTHPSLLSDMEQAILGHELHFSENTMEITAALATGLGTFGGLHNLILHDDDFQVLRQTGDVLSTDNFAHVFNYTNALTSSTLNERLSTILAGNAGSYRTAYNHYSETMEVFGLVCFIGFFMSGVFILMTASLLYFKQVMAAEEEKHQYKMLRKIGMNEEVEKKVITQRLLPVFLIPLLIGILHSIFAMKAADTIVFTHMITVNHSYLTVLGFSAIMYVAYAIVYGVFYYITKAQYSRIVR</sequence>
<evidence type="ECO:0000313" key="8">
    <source>
        <dbReference type="EMBL" id="MDE5413280.1"/>
    </source>
</evidence>
<dbReference type="Pfam" id="PF02687">
    <property type="entry name" value="FtsX"/>
    <property type="match status" value="1"/>
</dbReference>
<comment type="caution">
    <text evidence="8">The sequence shown here is derived from an EMBL/GenBank/DDBJ whole genome shotgun (WGS) entry which is preliminary data.</text>
</comment>
<feature type="transmembrane region" description="Helical" evidence="6">
    <location>
        <begin position="578"/>
        <end position="595"/>
    </location>
</feature>
<feature type="transmembrane region" description="Helical" evidence="6">
    <location>
        <begin position="519"/>
        <end position="544"/>
    </location>
</feature>
<feature type="transmembrane region" description="Helical" evidence="6">
    <location>
        <begin position="54"/>
        <end position="74"/>
    </location>
</feature>
<feature type="transmembrane region" description="Helical" evidence="6">
    <location>
        <begin position="226"/>
        <end position="249"/>
    </location>
</feature>
<evidence type="ECO:0000256" key="6">
    <source>
        <dbReference type="PIRNR" id="PIRNR018968"/>
    </source>
</evidence>
<organism evidence="8 9">
    <name type="scientific">Alkalihalobacterium chitinilyticum</name>
    <dbReference type="NCBI Taxonomy" id="2980103"/>
    <lineage>
        <taxon>Bacteria</taxon>
        <taxon>Bacillati</taxon>
        <taxon>Bacillota</taxon>
        <taxon>Bacilli</taxon>
        <taxon>Bacillales</taxon>
        <taxon>Bacillaceae</taxon>
        <taxon>Alkalihalobacterium</taxon>
    </lineage>
</organism>
<dbReference type="PIRSF" id="PIRSF018968">
    <property type="entry name" value="ABC_permease_BceB"/>
    <property type="match status" value="1"/>
</dbReference>
<gene>
    <name evidence="8" type="ORF">N7Z68_07765</name>
</gene>
<evidence type="ECO:0000256" key="1">
    <source>
        <dbReference type="ARBA" id="ARBA00004651"/>
    </source>
</evidence>
<reference evidence="8" key="1">
    <citation type="submission" date="2024-05" db="EMBL/GenBank/DDBJ databases">
        <title>Alkalihalobacillus sp. strain MEB203 novel alkaliphilic bacterium from Lonar Lake, India.</title>
        <authorList>
            <person name="Joshi A."/>
            <person name="Thite S."/>
            <person name="Mengade P."/>
        </authorList>
    </citation>
    <scope>NUCLEOTIDE SEQUENCE</scope>
    <source>
        <strain evidence="8">MEB 203</strain>
    </source>
</reference>
<proteinExistence type="inferred from homology"/>
<keyword evidence="5 6" id="KW-0472">Membrane</keyword>
<protein>
    <submittedName>
        <fullName evidence="8">ABC transporter permease</fullName>
    </submittedName>
</protein>
<keyword evidence="9" id="KW-1185">Reference proteome</keyword>
<comment type="subcellular location">
    <subcellularLocation>
        <location evidence="1 6">Cell membrane</location>
        <topology evidence="1 6">Multi-pass membrane protein</topology>
    </subcellularLocation>
</comment>
<feature type="transmembrane region" description="Helical" evidence="6">
    <location>
        <begin position="615"/>
        <end position="639"/>
    </location>
</feature>
<keyword evidence="3 6" id="KW-0812">Transmembrane</keyword>
<dbReference type="InterPro" id="IPR052536">
    <property type="entry name" value="ABC-4_Integral_Memb_Prot"/>
</dbReference>
<dbReference type="RefSeq" id="WP_275117902.1">
    <property type="nucleotide sequence ID" value="NZ_JAOTPO010000004.1"/>
</dbReference>
<evidence type="ECO:0000256" key="4">
    <source>
        <dbReference type="ARBA" id="ARBA00022989"/>
    </source>
</evidence>
<feature type="transmembrane region" description="Helical" evidence="6">
    <location>
        <begin position="18"/>
        <end position="39"/>
    </location>
</feature>
<evidence type="ECO:0000256" key="3">
    <source>
        <dbReference type="ARBA" id="ARBA00022692"/>
    </source>
</evidence>
<keyword evidence="2 6" id="KW-1003">Cell membrane</keyword>
<keyword evidence="4 6" id="KW-1133">Transmembrane helix</keyword>
<dbReference type="Proteomes" id="UP001148125">
    <property type="component" value="Unassembled WGS sequence"/>
</dbReference>
<feature type="transmembrane region" description="Helical" evidence="6">
    <location>
        <begin position="156"/>
        <end position="178"/>
    </location>
</feature>
<evidence type="ECO:0000256" key="2">
    <source>
        <dbReference type="ARBA" id="ARBA00022475"/>
    </source>
</evidence>
<dbReference type="PANTHER" id="PTHR46795">
    <property type="entry name" value="ABC TRANSPORTER PERMEASE-RELATED-RELATED"/>
    <property type="match status" value="1"/>
</dbReference>
<feature type="transmembrane region" description="Helical" evidence="6">
    <location>
        <begin position="199"/>
        <end position="220"/>
    </location>
</feature>
<evidence type="ECO:0000313" key="9">
    <source>
        <dbReference type="Proteomes" id="UP001148125"/>
    </source>
</evidence>
<comment type="similarity">
    <text evidence="6">Belongs to the ABC-4 integral membrane protein family.</text>
</comment>
<evidence type="ECO:0000259" key="7">
    <source>
        <dbReference type="Pfam" id="PF02687"/>
    </source>
</evidence>
<dbReference type="InterPro" id="IPR027022">
    <property type="entry name" value="ABC_permease_BceB-typ"/>
</dbReference>
<dbReference type="EMBL" id="JAOTPO010000004">
    <property type="protein sequence ID" value="MDE5413280.1"/>
    <property type="molecule type" value="Genomic_DNA"/>
</dbReference>